<comment type="cofactor">
    <cofactor evidence="1">
        <name>Zn(2+)</name>
        <dbReference type="ChEBI" id="CHEBI:29105"/>
    </cofactor>
</comment>
<evidence type="ECO:0000313" key="8">
    <source>
        <dbReference type="Proteomes" id="UP000199681"/>
    </source>
</evidence>
<dbReference type="InterPro" id="IPR011059">
    <property type="entry name" value="Metal-dep_hydrolase_composite"/>
</dbReference>
<protein>
    <submittedName>
        <fullName evidence="7">Guanine deaminase</fullName>
    </submittedName>
</protein>
<dbReference type="SUPFAM" id="SSF51338">
    <property type="entry name" value="Composite domain of metallo-dependent hydrolases"/>
    <property type="match status" value="1"/>
</dbReference>
<evidence type="ECO:0000256" key="4">
    <source>
        <dbReference type="ARBA" id="ARBA00022833"/>
    </source>
</evidence>
<dbReference type="Gene3D" id="3.20.20.140">
    <property type="entry name" value="Metal-dependent hydrolases"/>
    <property type="match status" value="1"/>
</dbReference>
<dbReference type="InterPro" id="IPR051607">
    <property type="entry name" value="Metallo-dep_hydrolases"/>
</dbReference>
<organism evidence="7 8">
    <name type="scientific">Cryobacterium levicorallinum</name>
    <dbReference type="NCBI Taxonomy" id="995038"/>
    <lineage>
        <taxon>Bacteria</taxon>
        <taxon>Bacillati</taxon>
        <taxon>Actinomycetota</taxon>
        <taxon>Actinomycetes</taxon>
        <taxon>Micrococcales</taxon>
        <taxon>Microbacteriaceae</taxon>
        <taxon>Cryobacterium</taxon>
    </lineage>
</organism>
<keyword evidence="4" id="KW-0862">Zinc</keyword>
<dbReference type="PANTHER" id="PTHR11271:SF6">
    <property type="entry name" value="GUANINE DEAMINASE"/>
    <property type="match status" value="1"/>
</dbReference>
<gene>
    <name evidence="7" type="ORF">SAMN05216274_110122</name>
</gene>
<reference evidence="7 8" key="1">
    <citation type="submission" date="2016-10" db="EMBL/GenBank/DDBJ databases">
        <authorList>
            <person name="Varghese N."/>
            <person name="Submissions S."/>
        </authorList>
    </citation>
    <scope>NUCLEOTIDE SEQUENCE [LARGE SCALE GENOMIC DNA]</scope>
    <source>
        <strain evidence="7 8">GMCC 1.11211</strain>
    </source>
</reference>
<comment type="caution">
    <text evidence="7">The sequence shown here is derived from an EMBL/GenBank/DDBJ whole genome shotgun (WGS) entry which is preliminary data.</text>
</comment>
<feature type="domain" description="Amidohydrolase-related" evidence="6">
    <location>
        <begin position="140"/>
        <end position="536"/>
    </location>
</feature>
<evidence type="ECO:0000256" key="5">
    <source>
        <dbReference type="SAM" id="MobiDB-lite"/>
    </source>
</evidence>
<dbReference type="InterPro" id="IPR006680">
    <property type="entry name" value="Amidohydro-rel"/>
</dbReference>
<dbReference type="EMBL" id="FOPW01000010">
    <property type="protein sequence ID" value="SFH65381.1"/>
    <property type="molecule type" value="Genomic_DNA"/>
</dbReference>
<evidence type="ECO:0000256" key="1">
    <source>
        <dbReference type="ARBA" id="ARBA00001947"/>
    </source>
</evidence>
<dbReference type="Gene3D" id="2.30.40.10">
    <property type="entry name" value="Urease, subunit C, domain 1"/>
    <property type="match status" value="1"/>
</dbReference>
<evidence type="ECO:0000256" key="2">
    <source>
        <dbReference type="ARBA" id="ARBA00022723"/>
    </source>
</evidence>
<feature type="compositionally biased region" description="Polar residues" evidence="5">
    <location>
        <begin position="19"/>
        <end position="29"/>
    </location>
</feature>
<keyword evidence="2" id="KW-0479">Metal-binding</keyword>
<keyword evidence="8" id="KW-1185">Reference proteome</keyword>
<dbReference type="Pfam" id="PF01979">
    <property type="entry name" value="Amidohydro_1"/>
    <property type="match status" value="1"/>
</dbReference>
<name>A0ABY1EFA3_9MICO</name>
<evidence type="ECO:0000256" key="3">
    <source>
        <dbReference type="ARBA" id="ARBA00022801"/>
    </source>
</evidence>
<feature type="compositionally biased region" description="Polar residues" evidence="5">
    <location>
        <begin position="1"/>
        <end position="11"/>
    </location>
</feature>
<keyword evidence="3" id="KW-0378">Hydrolase</keyword>
<dbReference type="InterPro" id="IPR032466">
    <property type="entry name" value="Metal_Hydrolase"/>
</dbReference>
<evidence type="ECO:0000313" key="7">
    <source>
        <dbReference type="EMBL" id="SFH65381.1"/>
    </source>
</evidence>
<feature type="region of interest" description="Disordered" evidence="5">
    <location>
        <begin position="1"/>
        <end position="30"/>
    </location>
</feature>
<evidence type="ECO:0000259" key="6">
    <source>
        <dbReference type="Pfam" id="PF01979"/>
    </source>
</evidence>
<accession>A0ABY1EFA3</accession>
<sequence>MAVSTRSTNASGRGPETGLRQSMAVSATGQAADLREPTISLIELTEITIRPTAANGQNYRFRRRNTIISVDMYESTGSAVFRGHIFHIAGAPTVAQAHSQLVSVPDGALVTADDGTIAWVGPFNALPAAFTALPVTRTGFILPGFVDTHIHFPQTYTTDAYGGGQLLEWLDECVFPAESRLEDPGFARQVARDFTRRRASVGTTSALVFGSAFAPAQDALFEETQKAGLRLVSGRGIQTVGTDSAKALVTSEQAALELTAAEIDRWHAVDTGDAQTALLQVAIVPRFSLSVTPTTLAGLGELYDSVRGPGVYFHSHLNENDRPGTGEIDAVRSVFGTKTYLDTYDGCFLPGSARGGSSLLGRRSILAHAVHCQNSELARLADTGTSIAHCPTSQAFLGSGTMPWRRTTGFGVNVAIGTDVGGGDEWLVARVLNDCYKSHLSEPGDAEVALDPAALLFTGTLAGARALDMEARFGNFDLGKDADFLLIDPDRWDPLALVLANAVRADDAVLAAEQTLFALLLALREPAITGVYVRGRRVSVE</sequence>
<proteinExistence type="predicted"/>
<dbReference type="Proteomes" id="UP000199681">
    <property type="component" value="Unassembled WGS sequence"/>
</dbReference>
<dbReference type="SUPFAM" id="SSF51556">
    <property type="entry name" value="Metallo-dependent hydrolases"/>
    <property type="match status" value="1"/>
</dbReference>
<dbReference type="RefSeq" id="WP_241994767.1">
    <property type="nucleotide sequence ID" value="NZ_FOPW01000010.1"/>
</dbReference>
<dbReference type="PANTHER" id="PTHR11271">
    <property type="entry name" value="GUANINE DEAMINASE"/>
    <property type="match status" value="1"/>
</dbReference>